<feature type="domain" description="PB1-like" evidence="2">
    <location>
        <begin position="2"/>
        <end position="92"/>
    </location>
</feature>
<feature type="compositionally biased region" description="Acidic residues" evidence="1">
    <location>
        <begin position="138"/>
        <end position="168"/>
    </location>
</feature>
<comment type="caution">
    <text evidence="3">The sequence shown here is derived from an EMBL/GenBank/DDBJ whole genome shotgun (WGS) entry which is preliminary data.</text>
</comment>
<evidence type="ECO:0000313" key="4">
    <source>
        <dbReference type="Proteomes" id="UP001293254"/>
    </source>
</evidence>
<evidence type="ECO:0000259" key="2">
    <source>
        <dbReference type="Pfam" id="PF26130"/>
    </source>
</evidence>
<sequence>MVTAKIHHGGEIFHSPEAHYVGGVVASWDYFDVDLICMSYLDTLADQLGYSGPKNFYRLDVIKFREIVFQTDLLQLTDDFVNKNREINFYLEAQLQNQMTQIGSSNPVKKMQPANVVDNVVEENENDGRGGFNHSDYDLSDDGENDADGEGDSEGDEVLESGDDEGDVPDGGLIAEEGNAGVDEVEESGEEKGCPVRKAAEELVADLNAKELAADLNAGVQEEVQVQ</sequence>
<dbReference type="EMBL" id="JACGWO010000011">
    <property type="protein sequence ID" value="KAK4415072.1"/>
    <property type="molecule type" value="Genomic_DNA"/>
</dbReference>
<dbReference type="Proteomes" id="UP001293254">
    <property type="component" value="Unassembled WGS sequence"/>
</dbReference>
<protein>
    <recommendedName>
        <fullName evidence="2">PB1-like domain-containing protein</fullName>
    </recommendedName>
</protein>
<dbReference type="Pfam" id="PF26130">
    <property type="entry name" value="PB1-like"/>
    <property type="match status" value="1"/>
</dbReference>
<dbReference type="InterPro" id="IPR058594">
    <property type="entry name" value="PB1-like_dom_pln"/>
</dbReference>
<feature type="region of interest" description="Disordered" evidence="1">
    <location>
        <begin position="124"/>
        <end position="195"/>
    </location>
</feature>
<keyword evidence="4" id="KW-1185">Reference proteome</keyword>
<proteinExistence type="predicted"/>
<gene>
    <name evidence="3" type="ORF">Salat_2614300</name>
</gene>
<evidence type="ECO:0000256" key="1">
    <source>
        <dbReference type="SAM" id="MobiDB-lite"/>
    </source>
</evidence>
<dbReference type="AlphaFoldDB" id="A0AAE1XND1"/>
<organism evidence="3 4">
    <name type="scientific">Sesamum alatum</name>
    <dbReference type="NCBI Taxonomy" id="300844"/>
    <lineage>
        <taxon>Eukaryota</taxon>
        <taxon>Viridiplantae</taxon>
        <taxon>Streptophyta</taxon>
        <taxon>Embryophyta</taxon>
        <taxon>Tracheophyta</taxon>
        <taxon>Spermatophyta</taxon>
        <taxon>Magnoliopsida</taxon>
        <taxon>eudicotyledons</taxon>
        <taxon>Gunneridae</taxon>
        <taxon>Pentapetalae</taxon>
        <taxon>asterids</taxon>
        <taxon>lamiids</taxon>
        <taxon>Lamiales</taxon>
        <taxon>Pedaliaceae</taxon>
        <taxon>Sesamum</taxon>
    </lineage>
</organism>
<evidence type="ECO:0000313" key="3">
    <source>
        <dbReference type="EMBL" id="KAK4415072.1"/>
    </source>
</evidence>
<reference evidence="3" key="2">
    <citation type="journal article" date="2024" name="Plant">
        <title>Genomic evolution and insights into agronomic trait innovations of Sesamum species.</title>
        <authorList>
            <person name="Miao H."/>
            <person name="Wang L."/>
            <person name="Qu L."/>
            <person name="Liu H."/>
            <person name="Sun Y."/>
            <person name="Le M."/>
            <person name="Wang Q."/>
            <person name="Wei S."/>
            <person name="Zheng Y."/>
            <person name="Lin W."/>
            <person name="Duan Y."/>
            <person name="Cao H."/>
            <person name="Xiong S."/>
            <person name="Wang X."/>
            <person name="Wei L."/>
            <person name="Li C."/>
            <person name="Ma Q."/>
            <person name="Ju M."/>
            <person name="Zhao R."/>
            <person name="Li G."/>
            <person name="Mu C."/>
            <person name="Tian Q."/>
            <person name="Mei H."/>
            <person name="Zhang T."/>
            <person name="Gao T."/>
            <person name="Zhang H."/>
        </authorList>
    </citation>
    <scope>NUCLEOTIDE SEQUENCE</scope>
    <source>
        <strain evidence="3">3651</strain>
    </source>
</reference>
<accession>A0AAE1XND1</accession>
<name>A0AAE1XND1_9LAMI</name>
<reference evidence="3" key="1">
    <citation type="submission" date="2020-06" db="EMBL/GenBank/DDBJ databases">
        <authorList>
            <person name="Li T."/>
            <person name="Hu X."/>
            <person name="Zhang T."/>
            <person name="Song X."/>
            <person name="Zhang H."/>
            <person name="Dai N."/>
            <person name="Sheng W."/>
            <person name="Hou X."/>
            <person name="Wei L."/>
        </authorList>
    </citation>
    <scope>NUCLEOTIDE SEQUENCE</scope>
    <source>
        <strain evidence="3">3651</strain>
        <tissue evidence="3">Leaf</tissue>
    </source>
</reference>